<proteinExistence type="predicted"/>
<name>A0A0W1JQ47_DESHA</name>
<reference evidence="2 3" key="1">
    <citation type="submission" date="2015-12" db="EMBL/GenBank/DDBJ databases">
        <title>Draft Genome Sequence of Desulfitobacterium hafniense Strain DH, a Sulfate-reducing Bacterium Isolated from Paddy Soils.</title>
        <authorList>
            <person name="Bao P."/>
            <person name="Zhang X."/>
            <person name="Li G."/>
        </authorList>
    </citation>
    <scope>NUCLEOTIDE SEQUENCE [LARGE SCALE GENOMIC DNA]</scope>
    <source>
        <strain evidence="2 3">DH</strain>
    </source>
</reference>
<dbReference type="EMBL" id="LOCK01000001">
    <property type="protein sequence ID" value="KTE93857.1"/>
    <property type="molecule type" value="Genomic_DNA"/>
</dbReference>
<keyword evidence="1" id="KW-0812">Transmembrane</keyword>
<comment type="caution">
    <text evidence="2">The sequence shown here is derived from an EMBL/GenBank/DDBJ whole genome shotgun (WGS) entry which is preliminary data.</text>
</comment>
<evidence type="ECO:0000313" key="3">
    <source>
        <dbReference type="Proteomes" id="UP000054623"/>
    </source>
</evidence>
<accession>A0A0W1JQ47</accession>
<feature type="transmembrane region" description="Helical" evidence="1">
    <location>
        <begin position="71"/>
        <end position="88"/>
    </location>
</feature>
<dbReference type="Gene3D" id="1.10.3730.20">
    <property type="match status" value="1"/>
</dbReference>
<feature type="transmembrane region" description="Helical" evidence="1">
    <location>
        <begin position="94"/>
        <end position="113"/>
    </location>
</feature>
<keyword evidence="1" id="KW-1133">Transmembrane helix</keyword>
<feature type="transmembrane region" description="Helical" evidence="1">
    <location>
        <begin position="12"/>
        <end position="29"/>
    </location>
</feature>
<sequence length="117" mass="13414">MEVRQPTIKDHLLLHVVLLFYSINGILSKKGAMSGFFTEKFFFYYGLVILNLIIYAILWQQILRKMPLTTAFSNKSVIVIWGMIWGALFFKEQITMQMIIGGVIISFGVYLVVTDNG</sequence>
<dbReference type="AlphaFoldDB" id="A0A0W1JQ47"/>
<organism evidence="2 3">
    <name type="scientific">Desulfitobacterium hafniense</name>
    <name type="common">Desulfitobacterium frappieri</name>
    <dbReference type="NCBI Taxonomy" id="49338"/>
    <lineage>
        <taxon>Bacteria</taxon>
        <taxon>Bacillati</taxon>
        <taxon>Bacillota</taxon>
        <taxon>Clostridia</taxon>
        <taxon>Eubacteriales</taxon>
        <taxon>Desulfitobacteriaceae</taxon>
        <taxon>Desulfitobacterium</taxon>
    </lineage>
</organism>
<dbReference type="OrthoDB" id="3192564at2"/>
<gene>
    <name evidence="2" type="ORF">AT727_02560</name>
</gene>
<feature type="transmembrane region" description="Helical" evidence="1">
    <location>
        <begin position="41"/>
        <end position="59"/>
    </location>
</feature>
<dbReference type="Proteomes" id="UP000054623">
    <property type="component" value="Unassembled WGS sequence"/>
</dbReference>
<dbReference type="SUPFAM" id="SSF103481">
    <property type="entry name" value="Multidrug resistance efflux transporter EmrE"/>
    <property type="match status" value="1"/>
</dbReference>
<protein>
    <submittedName>
        <fullName evidence="2">Transporter</fullName>
    </submittedName>
</protein>
<dbReference type="RefSeq" id="WP_058490649.1">
    <property type="nucleotide sequence ID" value="NZ_LOCK01000001.1"/>
</dbReference>
<dbReference type="InterPro" id="IPR037185">
    <property type="entry name" value="EmrE-like"/>
</dbReference>
<keyword evidence="1" id="KW-0472">Membrane</keyword>
<evidence type="ECO:0000313" key="2">
    <source>
        <dbReference type="EMBL" id="KTE93857.1"/>
    </source>
</evidence>
<evidence type="ECO:0000256" key="1">
    <source>
        <dbReference type="SAM" id="Phobius"/>
    </source>
</evidence>